<feature type="domain" description="Poly(A) RNA polymerase mitochondrial-like central palm" evidence="7">
    <location>
        <begin position="462"/>
        <end position="598"/>
    </location>
</feature>
<feature type="compositionally biased region" description="Polar residues" evidence="5">
    <location>
        <begin position="51"/>
        <end position="64"/>
    </location>
</feature>
<dbReference type="GO" id="GO:0005730">
    <property type="term" value="C:nucleolus"/>
    <property type="evidence" value="ECO:0007669"/>
    <property type="project" value="TreeGrafter"/>
</dbReference>
<dbReference type="Gene3D" id="1.10.1410.10">
    <property type="match status" value="1"/>
</dbReference>
<evidence type="ECO:0000256" key="4">
    <source>
        <dbReference type="ARBA" id="ARBA00022842"/>
    </source>
</evidence>
<dbReference type="EMBL" id="CP063405">
    <property type="protein sequence ID" value="QSZ30105.1"/>
    <property type="molecule type" value="Genomic_DNA"/>
</dbReference>
<feature type="compositionally biased region" description="Acidic residues" evidence="5">
    <location>
        <begin position="220"/>
        <end position="235"/>
    </location>
</feature>
<comment type="similarity">
    <text evidence="1">Belongs to the DNA polymerase type-B-like family.</text>
</comment>
<feature type="domain" description="PAP-associated" evidence="6">
    <location>
        <begin position="661"/>
        <end position="720"/>
    </location>
</feature>
<dbReference type="Pfam" id="PF22600">
    <property type="entry name" value="MTPAP-like_central"/>
    <property type="match status" value="1"/>
</dbReference>
<evidence type="ECO:0000256" key="1">
    <source>
        <dbReference type="ARBA" id="ARBA00008593"/>
    </source>
</evidence>
<organism evidence="8 9">
    <name type="scientific">Monilinia vaccinii-corymbosi</name>
    <dbReference type="NCBI Taxonomy" id="61207"/>
    <lineage>
        <taxon>Eukaryota</taxon>
        <taxon>Fungi</taxon>
        <taxon>Dikarya</taxon>
        <taxon>Ascomycota</taxon>
        <taxon>Pezizomycotina</taxon>
        <taxon>Leotiomycetes</taxon>
        <taxon>Helotiales</taxon>
        <taxon>Sclerotiniaceae</taxon>
        <taxon>Monilinia</taxon>
    </lineage>
</organism>
<dbReference type="InterPro" id="IPR043519">
    <property type="entry name" value="NT_sf"/>
</dbReference>
<keyword evidence="9" id="KW-1185">Reference proteome</keyword>
<gene>
    <name evidence="8" type="ORF">DSL72_004625</name>
</gene>
<dbReference type="GO" id="GO:0031123">
    <property type="term" value="P:RNA 3'-end processing"/>
    <property type="evidence" value="ECO:0007669"/>
    <property type="project" value="TreeGrafter"/>
</dbReference>
<proteinExistence type="inferred from homology"/>
<dbReference type="GO" id="GO:0046872">
    <property type="term" value="F:metal ion binding"/>
    <property type="evidence" value="ECO:0007669"/>
    <property type="project" value="UniProtKB-KW"/>
</dbReference>
<protein>
    <recommendedName>
        <fullName evidence="2">polynucleotide adenylyltransferase</fullName>
        <ecNumber evidence="2">2.7.7.19</ecNumber>
    </recommendedName>
</protein>
<feature type="compositionally biased region" description="Pro residues" evidence="5">
    <location>
        <begin position="1"/>
        <end position="10"/>
    </location>
</feature>
<sequence length="796" mass="89312">MSRRPPPPNGTPRRGPASYRYPERDDRNYNHNASDNSRRDWAADSYRPTRQYDNYDSHAPNSASRGRDMYQFGNYNPPPPAYGSYAPGVDPPRRPAAAGDPYRMNDGYRAPPPAPTFDFRYDAPRSIDYENADRYQTRAQSRAQGRSDDSTGNSNRNQQNDPRNPRRDNNRGSGGYRGRGGPRLASDRVFLKGKRSPTPELMPGMNEDATTDVKYRDVGDLSDSDEAEMDMADGDENNHQPKRKMARTGAKAADGDSIPKWSNPDPYTALPPPGESDRKKKDVVALIRKARVTSGAEGPVKTDAVQDDFISFDLGGTENIDSEEVEYEPKPFEQPESGSAKSFSHLENIRKFDMPQQPQGYVQESRETVTQPKSYNDMPMNVNQTPKRAANPLNLSTDPALGSRKRTASDVIKRPPPVNKILPGKPGRPNGGMRQEWRAQPGTDDAPWVRDHSDTPNMGFWLHKEIMDFYHHVKPRKFEEVIRQKLLIDLKENFRNYFPDADILPFGSFPAGLYLPTADMDVVLVSDEYMNGGRPIYNSKNTIYKIQNFVQRDQLNIGKVEVVTKAKVPLAKWVDAITGLKIDMSFENDTGLIANKTFQEWKAQFPAMPILVTIIKHLLAMRGLNEPVNGGIGGFSVTCLVVSLLQNMPQVKSGTMIPEHHLGEVLMEFFDLYGNELNTCTTGISVNPPKLFQKSAARNVVYRDLYAPKFSIIDPNNPDNDIAGGSSNTPAIQNCFSAAYSALQQSMNTLQHSNLESRRNQSLLRCIIGGNYESFKLQREHLAHLHEQLIGPIEDE</sequence>
<feature type="compositionally biased region" description="Basic and acidic residues" evidence="5">
    <location>
        <begin position="119"/>
        <end position="136"/>
    </location>
</feature>
<feature type="region of interest" description="Disordered" evidence="5">
    <location>
        <begin position="1"/>
        <end position="281"/>
    </location>
</feature>
<accession>A0A8A3NWP4</accession>
<dbReference type="Gene3D" id="3.30.460.10">
    <property type="entry name" value="Beta Polymerase, domain 2"/>
    <property type="match status" value="1"/>
</dbReference>
<keyword evidence="4" id="KW-0460">Magnesium</keyword>
<dbReference type="PANTHER" id="PTHR23092">
    <property type="entry name" value="POLY(A) RNA POLYMERASE"/>
    <property type="match status" value="1"/>
</dbReference>
<dbReference type="EC" id="2.7.7.19" evidence="2"/>
<dbReference type="GO" id="GO:1990817">
    <property type="term" value="F:poly(A) RNA polymerase activity"/>
    <property type="evidence" value="ECO:0007669"/>
    <property type="project" value="UniProtKB-EC"/>
</dbReference>
<dbReference type="PANTHER" id="PTHR23092:SF15">
    <property type="entry name" value="INACTIVE NON-CANONICAL POLY(A) RNA POLYMERASE PROTEIN TRF4-2-RELATED"/>
    <property type="match status" value="1"/>
</dbReference>
<evidence type="ECO:0000313" key="9">
    <source>
        <dbReference type="Proteomes" id="UP000672032"/>
    </source>
</evidence>
<dbReference type="AlphaFoldDB" id="A0A8A3NWP4"/>
<evidence type="ECO:0000256" key="2">
    <source>
        <dbReference type="ARBA" id="ARBA00012388"/>
    </source>
</evidence>
<evidence type="ECO:0000256" key="3">
    <source>
        <dbReference type="ARBA" id="ARBA00022723"/>
    </source>
</evidence>
<dbReference type="InterPro" id="IPR045862">
    <property type="entry name" value="Trf4-like"/>
</dbReference>
<dbReference type="SUPFAM" id="SSF81301">
    <property type="entry name" value="Nucleotidyltransferase"/>
    <property type="match status" value="1"/>
</dbReference>
<name>A0A8A3NWP4_9HELO</name>
<evidence type="ECO:0000313" key="8">
    <source>
        <dbReference type="EMBL" id="QSZ30105.1"/>
    </source>
</evidence>
<dbReference type="GO" id="GO:0003729">
    <property type="term" value="F:mRNA binding"/>
    <property type="evidence" value="ECO:0007669"/>
    <property type="project" value="TreeGrafter"/>
</dbReference>
<dbReference type="Proteomes" id="UP000672032">
    <property type="component" value="Chromosome 1"/>
</dbReference>
<dbReference type="InterPro" id="IPR002058">
    <property type="entry name" value="PAP_assoc"/>
</dbReference>
<keyword evidence="3" id="KW-0479">Metal-binding</keyword>
<feature type="compositionally biased region" description="Gly residues" evidence="5">
    <location>
        <begin position="172"/>
        <end position="181"/>
    </location>
</feature>
<dbReference type="CDD" id="cd05402">
    <property type="entry name" value="NT_PAP_TUTase"/>
    <property type="match status" value="1"/>
</dbReference>
<reference evidence="8" key="1">
    <citation type="submission" date="2020-10" db="EMBL/GenBank/DDBJ databases">
        <title>Genome Sequence of Monilinia vaccinii-corymbosi Sheds Light on Mummy Berry Disease Infection of Blueberry and Mating Type.</title>
        <authorList>
            <person name="Yow A.G."/>
            <person name="Zhang Y."/>
            <person name="Bansal K."/>
            <person name="Eacker S.M."/>
            <person name="Sullivan S."/>
            <person name="Liachko I."/>
            <person name="Cubeta M.A."/>
            <person name="Rollins J.A."/>
            <person name="Ashrafi H."/>
        </authorList>
    </citation>
    <scope>NUCLEOTIDE SEQUENCE</scope>
    <source>
        <strain evidence="8">RL-1</strain>
    </source>
</reference>
<evidence type="ECO:0000259" key="7">
    <source>
        <dbReference type="Pfam" id="PF22600"/>
    </source>
</evidence>
<dbReference type="SUPFAM" id="SSF81631">
    <property type="entry name" value="PAP/OAS1 substrate-binding domain"/>
    <property type="match status" value="1"/>
</dbReference>
<dbReference type="Pfam" id="PF03828">
    <property type="entry name" value="PAP_assoc"/>
    <property type="match status" value="1"/>
</dbReference>
<dbReference type="GO" id="GO:0043634">
    <property type="term" value="P:polyadenylation-dependent ncRNA catabolic process"/>
    <property type="evidence" value="ECO:0007669"/>
    <property type="project" value="TreeGrafter"/>
</dbReference>
<dbReference type="GO" id="GO:0010605">
    <property type="term" value="P:negative regulation of macromolecule metabolic process"/>
    <property type="evidence" value="ECO:0007669"/>
    <property type="project" value="UniProtKB-ARBA"/>
</dbReference>
<dbReference type="GO" id="GO:0031499">
    <property type="term" value="C:TRAMP complex"/>
    <property type="evidence" value="ECO:0007669"/>
    <property type="project" value="TreeGrafter"/>
</dbReference>
<dbReference type="InterPro" id="IPR054708">
    <property type="entry name" value="MTPAP-like_central"/>
</dbReference>
<evidence type="ECO:0000256" key="5">
    <source>
        <dbReference type="SAM" id="MobiDB-lite"/>
    </source>
</evidence>
<evidence type="ECO:0000259" key="6">
    <source>
        <dbReference type="Pfam" id="PF03828"/>
    </source>
</evidence>
<dbReference type="OrthoDB" id="273917at2759"/>
<feature type="region of interest" description="Disordered" evidence="5">
    <location>
        <begin position="386"/>
        <end position="450"/>
    </location>
</feature>
<feature type="compositionally biased region" description="Low complexity" evidence="5">
    <location>
        <begin position="153"/>
        <end position="162"/>
    </location>
</feature>